<comment type="similarity">
    <text evidence="2">Belongs to the cytochrome P450 family.</text>
</comment>
<dbReference type="GO" id="GO:0016705">
    <property type="term" value="F:oxidoreductase activity, acting on paired donors, with incorporation or reduction of molecular oxygen"/>
    <property type="evidence" value="ECO:0007669"/>
    <property type="project" value="InterPro"/>
</dbReference>
<evidence type="ECO:0000313" key="8">
    <source>
        <dbReference type="Proteomes" id="UP000824998"/>
    </source>
</evidence>
<keyword evidence="6" id="KW-0472">Membrane</keyword>
<dbReference type="InterPro" id="IPR001128">
    <property type="entry name" value="Cyt_P450"/>
</dbReference>
<feature type="binding site" description="axial binding residue" evidence="5">
    <location>
        <position position="539"/>
    </location>
    <ligand>
        <name>heme</name>
        <dbReference type="ChEBI" id="CHEBI:30413"/>
    </ligand>
    <ligandPart>
        <name>Fe</name>
        <dbReference type="ChEBI" id="CHEBI:18248"/>
    </ligandPart>
</feature>
<dbReference type="GO" id="GO:0020037">
    <property type="term" value="F:heme binding"/>
    <property type="evidence" value="ECO:0007669"/>
    <property type="project" value="InterPro"/>
</dbReference>
<keyword evidence="6" id="KW-1133">Transmembrane helix</keyword>
<dbReference type="InterPro" id="IPR002403">
    <property type="entry name" value="Cyt_P450_E_grp-IV"/>
</dbReference>
<evidence type="ECO:0000256" key="5">
    <source>
        <dbReference type="PIRSR" id="PIRSR602403-1"/>
    </source>
</evidence>
<evidence type="ECO:0000256" key="1">
    <source>
        <dbReference type="ARBA" id="ARBA00001971"/>
    </source>
</evidence>
<keyword evidence="4 5" id="KW-0408">Iron</keyword>
<evidence type="ECO:0000256" key="3">
    <source>
        <dbReference type="ARBA" id="ARBA00022723"/>
    </source>
</evidence>
<gene>
    <name evidence="7" type="ORF">BJ875DRAFT_423693</name>
</gene>
<dbReference type="AlphaFoldDB" id="A0A9P7YJB1"/>
<comment type="caution">
    <text evidence="7">The sequence shown here is derived from an EMBL/GenBank/DDBJ whole genome shotgun (WGS) entry which is preliminary data.</text>
</comment>
<dbReference type="SUPFAM" id="SSF48264">
    <property type="entry name" value="Cytochrome P450"/>
    <property type="match status" value="1"/>
</dbReference>
<reference evidence="7" key="1">
    <citation type="journal article" date="2021" name="IMA Fungus">
        <title>Genomic characterization of three marine fungi, including Emericellopsis atlantica sp. nov. with signatures of a generalist lifestyle and marine biomass degradation.</title>
        <authorList>
            <person name="Hagestad O.C."/>
            <person name="Hou L."/>
            <person name="Andersen J.H."/>
            <person name="Hansen E.H."/>
            <person name="Altermark B."/>
            <person name="Li C."/>
            <person name="Kuhnert E."/>
            <person name="Cox R.J."/>
            <person name="Crous P.W."/>
            <person name="Spatafora J.W."/>
            <person name="Lail K."/>
            <person name="Amirebrahimi M."/>
            <person name="Lipzen A."/>
            <person name="Pangilinan J."/>
            <person name="Andreopoulos W."/>
            <person name="Hayes R.D."/>
            <person name="Ng V."/>
            <person name="Grigoriev I.V."/>
            <person name="Jackson S.A."/>
            <person name="Sutton T.D.S."/>
            <person name="Dobson A.D.W."/>
            <person name="Rama T."/>
        </authorList>
    </citation>
    <scope>NUCLEOTIDE SEQUENCE</scope>
    <source>
        <strain evidence="7">TRa018bII</strain>
    </source>
</reference>
<organism evidence="7 8">
    <name type="scientific">Amylocarpus encephaloides</name>
    <dbReference type="NCBI Taxonomy" id="45428"/>
    <lineage>
        <taxon>Eukaryota</taxon>
        <taxon>Fungi</taxon>
        <taxon>Dikarya</taxon>
        <taxon>Ascomycota</taxon>
        <taxon>Pezizomycotina</taxon>
        <taxon>Leotiomycetes</taxon>
        <taxon>Helotiales</taxon>
        <taxon>Helotiales incertae sedis</taxon>
        <taxon>Amylocarpus</taxon>
    </lineage>
</organism>
<dbReference type="PRINTS" id="PR00385">
    <property type="entry name" value="P450"/>
</dbReference>
<name>A0A9P7YJB1_9HELO</name>
<feature type="transmembrane region" description="Helical" evidence="6">
    <location>
        <begin position="23"/>
        <end position="45"/>
    </location>
</feature>
<keyword evidence="3 5" id="KW-0479">Metal-binding</keyword>
<dbReference type="InterPro" id="IPR050121">
    <property type="entry name" value="Cytochrome_P450_monoxygenase"/>
</dbReference>
<evidence type="ECO:0000256" key="4">
    <source>
        <dbReference type="ARBA" id="ARBA00023004"/>
    </source>
</evidence>
<comment type="cofactor">
    <cofactor evidence="1 5">
        <name>heme</name>
        <dbReference type="ChEBI" id="CHEBI:30413"/>
    </cofactor>
</comment>
<dbReference type="GO" id="GO:0005506">
    <property type="term" value="F:iron ion binding"/>
    <property type="evidence" value="ECO:0007669"/>
    <property type="project" value="InterPro"/>
</dbReference>
<dbReference type="PRINTS" id="PR00465">
    <property type="entry name" value="EP450IV"/>
</dbReference>
<keyword evidence="5" id="KW-0349">Heme</keyword>
<keyword evidence="8" id="KW-1185">Reference proteome</keyword>
<dbReference type="EMBL" id="MU251458">
    <property type="protein sequence ID" value="KAG9234592.1"/>
    <property type="molecule type" value="Genomic_DNA"/>
</dbReference>
<dbReference type="GO" id="GO:0004497">
    <property type="term" value="F:monooxygenase activity"/>
    <property type="evidence" value="ECO:0007669"/>
    <property type="project" value="InterPro"/>
</dbReference>
<evidence type="ECO:0000256" key="2">
    <source>
        <dbReference type="ARBA" id="ARBA00010617"/>
    </source>
</evidence>
<dbReference type="Proteomes" id="UP000824998">
    <property type="component" value="Unassembled WGS sequence"/>
</dbReference>
<keyword evidence="6" id="KW-0812">Transmembrane</keyword>
<dbReference type="CDD" id="cd20622">
    <property type="entry name" value="CYP_TRI13-like"/>
    <property type="match status" value="1"/>
</dbReference>
<dbReference type="FunFam" id="1.10.630.10:FF:000181">
    <property type="entry name" value="Cytochrome P450"/>
    <property type="match status" value="1"/>
</dbReference>
<proteinExistence type="inferred from homology"/>
<accession>A0A9P7YJB1</accession>
<sequence>MSLHRAIWLKRFSEALGDVPNSLLTAFNTTIITIISTIAILLYCLRKWLLPKPVPGIAFNPAAIRSLLGDAPNMVKEVSVTGEFRVWCAKQVKKMNSPICQVFIKPFSQPWILLADFRESRDILMRRKDFDKSSFLSDGMACMGAFHGIYPTGGKFKANRQLIQDLMTTTFLNNHVGPAVYNKGLEVMKLFETKMNLAKGRPFSVKKDFEYASLDVMLYFAFGNNWTYTATGPQVELLSKMSVPDVKAGSLDQPVEYPIVPLVKFLDTVYEAPEIVEKTINAIMPKLQTWWWSKQSWYKKIFAEKERVMKEQVAISMENYRAGHVETALEHMLMREEVQAEKQGRKPDFESPVFRDELFGDIIGGHHTTSGAMMWLAKYLTDLAHIQTRLRSVLYETLSTAREENRAFTFEEIRRAKLPYFDAVIEEMLRINAVTVTREALCDTTILGCPIKKGTQVFFVSNGPGFLSPSIPIDYSKRSENSRAAKLNATWDETQDLTIFDPERWLVRKNDSGGLSENDVEFDGAAGPQLVFGLGPRACWGRRLAQMEMRTIIGMLVWNFELLETPPAISSHAGLEGIARVPQQCYVRLRKI</sequence>
<protein>
    <submittedName>
        <fullName evidence="7">Cytochrome P450</fullName>
    </submittedName>
</protein>
<evidence type="ECO:0000256" key="6">
    <source>
        <dbReference type="SAM" id="Phobius"/>
    </source>
</evidence>
<evidence type="ECO:0000313" key="7">
    <source>
        <dbReference type="EMBL" id="KAG9234592.1"/>
    </source>
</evidence>
<dbReference type="PANTHER" id="PTHR24305">
    <property type="entry name" value="CYTOCHROME P450"/>
    <property type="match status" value="1"/>
</dbReference>
<dbReference type="Gene3D" id="1.10.630.10">
    <property type="entry name" value="Cytochrome P450"/>
    <property type="match status" value="1"/>
</dbReference>
<dbReference type="InterPro" id="IPR036396">
    <property type="entry name" value="Cyt_P450_sf"/>
</dbReference>
<dbReference type="PANTHER" id="PTHR24305:SF232">
    <property type="entry name" value="P450, PUTATIVE (EUROFUNG)-RELATED"/>
    <property type="match status" value="1"/>
</dbReference>
<dbReference type="Pfam" id="PF00067">
    <property type="entry name" value="p450"/>
    <property type="match status" value="2"/>
</dbReference>
<dbReference type="OrthoDB" id="1470350at2759"/>